<dbReference type="InterPro" id="IPR008250">
    <property type="entry name" value="ATPase_P-typ_transduc_dom_A_sf"/>
</dbReference>
<dbReference type="EC" id="7.6.2.1" evidence="16"/>
<dbReference type="FunFam" id="2.70.150.10:FF:000054">
    <property type="entry name" value="Phospholipid-transporting ATPase"/>
    <property type="match status" value="1"/>
</dbReference>
<feature type="binding site" evidence="14">
    <location>
        <position position="835"/>
    </location>
    <ligand>
        <name>ATP</name>
        <dbReference type="ChEBI" id="CHEBI:30616"/>
    </ligand>
</feature>
<evidence type="ECO:0000256" key="17">
    <source>
        <dbReference type="SAM" id="Coils"/>
    </source>
</evidence>
<dbReference type="GO" id="GO:0000287">
    <property type="term" value="F:magnesium ion binding"/>
    <property type="evidence" value="ECO:0007669"/>
    <property type="project" value="UniProtKB-UniRule"/>
</dbReference>
<evidence type="ECO:0000259" key="20">
    <source>
        <dbReference type="Pfam" id="PF16212"/>
    </source>
</evidence>
<dbReference type="FunFam" id="3.40.50.1000:FF:000001">
    <property type="entry name" value="Phospholipid-transporting ATPase IC"/>
    <property type="match status" value="1"/>
</dbReference>
<feature type="binding site" evidence="14">
    <location>
        <position position="859"/>
    </location>
    <ligand>
        <name>ATP</name>
        <dbReference type="ChEBI" id="CHEBI:30616"/>
    </ligand>
</feature>
<evidence type="ECO:0000256" key="4">
    <source>
        <dbReference type="ARBA" id="ARBA00022692"/>
    </source>
</evidence>
<feature type="transmembrane region" description="Helical" evidence="16">
    <location>
        <begin position="912"/>
        <end position="933"/>
    </location>
</feature>
<feature type="binding site" evidence="15">
    <location>
        <position position="859"/>
    </location>
    <ligand>
        <name>Mg(2+)</name>
        <dbReference type="ChEBI" id="CHEBI:18420"/>
    </ligand>
</feature>
<evidence type="ECO:0000256" key="15">
    <source>
        <dbReference type="PIRSR" id="PIRSR606539-3"/>
    </source>
</evidence>
<evidence type="ECO:0000256" key="16">
    <source>
        <dbReference type="RuleBase" id="RU362033"/>
    </source>
</evidence>
<feature type="binding site" evidence="14">
    <location>
        <position position="678"/>
    </location>
    <ligand>
        <name>ATP</name>
        <dbReference type="ChEBI" id="CHEBI:30616"/>
    </ligand>
</feature>
<feature type="active site" description="4-aspartylphosphate intermediate" evidence="13">
    <location>
        <position position="401"/>
    </location>
</feature>
<dbReference type="SUPFAM" id="SSF81665">
    <property type="entry name" value="Calcium ATPase, transmembrane domain M"/>
    <property type="match status" value="1"/>
</dbReference>
<evidence type="ECO:0000256" key="10">
    <source>
        <dbReference type="ARBA" id="ARBA00022989"/>
    </source>
</evidence>
<feature type="binding site" evidence="14">
    <location>
        <position position="403"/>
    </location>
    <ligand>
        <name>ATP</name>
        <dbReference type="ChEBI" id="CHEBI:30616"/>
    </ligand>
</feature>
<keyword evidence="5 15" id="KW-0479">Metal-binding</keyword>
<dbReference type="Pfam" id="PF13246">
    <property type="entry name" value="Cation_ATPase"/>
    <property type="match status" value="1"/>
</dbReference>
<accession>A0A814VQC3</accession>
<feature type="transmembrane region" description="Helical" evidence="16">
    <location>
        <begin position="999"/>
        <end position="1017"/>
    </location>
</feature>
<dbReference type="SFLD" id="SFLDF00027">
    <property type="entry name" value="p-type_atpase"/>
    <property type="match status" value="1"/>
</dbReference>
<dbReference type="Gene3D" id="3.40.50.1000">
    <property type="entry name" value="HAD superfamily/HAD-like"/>
    <property type="match status" value="1"/>
</dbReference>
<protein>
    <recommendedName>
        <fullName evidence="16">Phospholipid-transporting ATPase</fullName>
        <ecNumber evidence="16">7.6.2.1</ecNumber>
    </recommendedName>
</protein>
<dbReference type="NCBIfam" id="TIGR01652">
    <property type="entry name" value="ATPase-Plipid"/>
    <property type="match status" value="1"/>
</dbReference>
<dbReference type="InterPro" id="IPR032630">
    <property type="entry name" value="P_typ_ATPase_c"/>
</dbReference>
<dbReference type="InterPro" id="IPR032631">
    <property type="entry name" value="P-type_ATPase_N"/>
</dbReference>
<feature type="coiled-coil region" evidence="17">
    <location>
        <begin position="619"/>
        <end position="646"/>
    </location>
</feature>
<feature type="binding site" evidence="14">
    <location>
        <position position="829"/>
    </location>
    <ligand>
        <name>ATP</name>
        <dbReference type="ChEBI" id="CHEBI:30616"/>
    </ligand>
</feature>
<dbReference type="GO" id="GO:0045332">
    <property type="term" value="P:phospholipid translocation"/>
    <property type="evidence" value="ECO:0007669"/>
    <property type="project" value="TreeGrafter"/>
</dbReference>
<feature type="binding site" evidence="14">
    <location>
        <position position="542"/>
    </location>
    <ligand>
        <name>ATP</name>
        <dbReference type="ChEBI" id="CHEBI:30616"/>
    </ligand>
</feature>
<keyword evidence="7 14" id="KW-0067">ATP-binding</keyword>
<keyword evidence="9 16" id="KW-1278">Translocase</keyword>
<dbReference type="GO" id="GO:0005524">
    <property type="term" value="F:ATP binding"/>
    <property type="evidence" value="ECO:0007669"/>
    <property type="project" value="UniProtKB-UniRule"/>
</dbReference>
<keyword evidence="4 16" id="KW-0812">Transmembrane</keyword>
<dbReference type="InterPro" id="IPR044492">
    <property type="entry name" value="P_typ_ATPase_HD_dom"/>
</dbReference>
<dbReference type="PRINTS" id="PR00119">
    <property type="entry name" value="CATATPASE"/>
</dbReference>
<comment type="subcellular location">
    <subcellularLocation>
        <location evidence="1 16">Membrane</location>
        <topology evidence="1 16">Multi-pass membrane protein</topology>
    </subcellularLocation>
</comment>
<sequence length="1251" mass="143572">MNKIPFLKKKKVEEKSRTIRANDSEANAAKEFAGNQISTSKYNLITFLPKNLFEQFRRLANAYFLFLLCLQLIPQISSLAPVTTILPLVFVLSLTAIKDASDDFARHRSDNQVNNRETKTVVGNELVTRKWRDIKVGDMVRLENNEFVTADIVLISTSEPNGLCYIETAELDGETNLKARQALEETCGLVDHIDQLSSFDAEIEYEAPNNNLGRFEGNLTWKEKTLPLKNDNVLLRGTRLRNTHWAFGIVCYAGADTKLMKNSGKAKFKRTKIDHLLNRIILGIFLFLLIMCAIMTICSGFWESFVGYDFRKYLPWETYVSDNQQIGALEISLLVFLSYIIILNTVVPISLYVSVEFIRLLQSKWIDWDIKMYYEPNNVPAQARTTTLNEELGQIEYIFSDKTGTLTQNIMTFNKCSVRGKVYGYVNDEAGNEIQDTEKLKPIEFQEKDEDFEWYDQKLLDAIKKNDKDVNNFFTLLSVCHTVMPEHKDGKIIYQAQSPDENALVSASRTFGFVFVGRTQSSITIRVQDKEEAYELLDILDFDNDRKRMSVIVKKDGKIFLYCKGADSKVKERLDSSEKDIMTETDEHLNKFATDGFRTLCLAYRELSENDYKTWSQKMNQAKTSMEKREEKVKDAYEEIEDHLKLVGATAIEDKLQDGVPQCIERLARAGIKIWVLTGDKIETAYNIGLSCRLLTNDMETFFIEEESEDGVEKKLKEVRNKMIAKIEQLFDVHIDNRDKRLDWKDWGIDVMKFDQHRRNTNTTNNTTNAQRTNGHATTTTDTHSNEREPFEGFGLLITGQALGFALKDKIKMKFLELGTMCKAVVCCRVTPLQKAQVVELVMQNEKKITLAIGDGANDVSMIQKAHIGVGISGQEGRQAVLASDYSFGQFRFLERLLLVHGRWSYLRISKFLRYFFYKNFAFTLCHFWFGFFSGFSAQTIYDPFFVATYNVFFSSLPVLALGVFDQDVSADHSMSKPHLYTPGQNNEFFNKKIFAESVIHGILTSCIIFFVPYLSVSNTTRPGGMTQADLQSFGFIVATIMAIIVNLENALETWYWTGLYHFVLWGTIVVHFLFHFALYSTIIWKIFKTNYAYVGVAQAVLSTGNFWFTLFLTCAILLLPVFCREFFRMRFMPNKTDRARLNQKFRTEEKAAFVAHIQHKLRQSKRSIRSGYAFSQQPGWGPLITSGRMQSKSIIPTRQPSHTTNTTMPIFPKNRKNRVLNELSPKNLIKPDHNPQSGPQLVRLTHVPSS</sequence>
<evidence type="ECO:0000256" key="13">
    <source>
        <dbReference type="PIRSR" id="PIRSR606539-1"/>
    </source>
</evidence>
<dbReference type="PANTHER" id="PTHR24092:SF190">
    <property type="entry name" value="PHOSPHOLIPID-TRANSPORTING ATPASE"/>
    <property type="match status" value="1"/>
</dbReference>
<feature type="binding site" evidence="15">
    <location>
        <position position="401"/>
    </location>
    <ligand>
        <name>Mg(2+)</name>
        <dbReference type="ChEBI" id="CHEBI:18420"/>
    </ligand>
</feature>
<dbReference type="GO" id="GO:0005802">
    <property type="term" value="C:trans-Golgi network"/>
    <property type="evidence" value="ECO:0007669"/>
    <property type="project" value="TreeGrafter"/>
</dbReference>
<dbReference type="GO" id="GO:0007030">
    <property type="term" value="P:Golgi organization"/>
    <property type="evidence" value="ECO:0007669"/>
    <property type="project" value="TreeGrafter"/>
</dbReference>
<dbReference type="InterPro" id="IPR023299">
    <property type="entry name" value="ATPase_P-typ_cyto_dom_N"/>
</dbReference>
<dbReference type="SUPFAM" id="SSF56784">
    <property type="entry name" value="HAD-like"/>
    <property type="match status" value="1"/>
</dbReference>
<dbReference type="InterPro" id="IPR018303">
    <property type="entry name" value="ATPase_P-typ_P_site"/>
</dbReference>
<reference evidence="21" key="1">
    <citation type="submission" date="2021-02" db="EMBL/GenBank/DDBJ databases">
        <authorList>
            <person name="Nowell W R."/>
        </authorList>
    </citation>
    <scope>NUCLEOTIDE SEQUENCE</scope>
</reference>
<feature type="domain" description="P-type ATPase N-terminal" evidence="19">
    <location>
        <begin position="19"/>
        <end position="85"/>
    </location>
</feature>
<evidence type="ECO:0000256" key="8">
    <source>
        <dbReference type="ARBA" id="ARBA00022842"/>
    </source>
</evidence>
<dbReference type="CDD" id="cd02073">
    <property type="entry name" value="P-type_ATPase_APLT_Dnf-like"/>
    <property type="match status" value="1"/>
</dbReference>
<dbReference type="Pfam" id="PF16212">
    <property type="entry name" value="PhoLip_ATPase_C"/>
    <property type="match status" value="1"/>
</dbReference>
<dbReference type="GO" id="GO:0016887">
    <property type="term" value="F:ATP hydrolysis activity"/>
    <property type="evidence" value="ECO:0007669"/>
    <property type="project" value="InterPro"/>
</dbReference>
<feature type="binding site" evidence="15">
    <location>
        <position position="855"/>
    </location>
    <ligand>
        <name>Mg(2+)</name>
        <dbReference type="ChEBI" id="CHEBI:18420"/>
    </ligand>
</feature>
<evidence type="ECO:0000256" key="18">
    <source>
        <dbReference type="SAM" id="MobiDB-lite"/>
    </source>
</evidence>
<evidence type="ECO:0000256" key="12">
    <source>
        <dbReference type="ARBA" id="ARBA00034036"/>
    </source>
</evidence>
<keyword evidence="6 14" id="KW-0547">Nucleotide-binding</keyword>
<dbReference type="InterPro" id="IPR036412">
    <property type="entry name" value="HAD-like_sf"/>
</dbReference>
<dbReference type="SUPFAM" id="SSF81660">
    <property type="entry name" value="Metal cation-transporting ATPase, ATP-binding domain N"/>
    <property type="match status" value="1"/>
</dbReference>
<feature type="binding site" evidence="15">
    <location>
        <position position="403"/>
    </location>
    <ligand>
        <name>Mg(2+)</name>
        <dbReference type="ChEBI" id="CHEBI:18420"/>
    </ligand>
</feature>
<name>A0A814VQC3_9BILA</name>
<dbReference type="Proteomes" id="UP000663889">
    <property type="component" value="Unassembled WGS sequence"/>
</dbReference>
<evidence type="ECO:0000256" key="6">
    <source>
        <dbReference type="ARBA" id="ARBA00022741"/>
    </source>
</evidence>
<feature type="transmembrane region" description="Helical" evidence="16">
    <location>
        <begin position="276"/>
        <end position="302"/>
    </location>
</feature>
<feature type="transmembrane region" description="Helical" evidence="16">
    <location>
        <begin position="945"/>
        <end position="965"/>
    </location>
</feature>
<evidence type="ECO:0000256" key="2">
    <source>
        <dbReference type="ARBA" id="ARBA00008109"/>
    </source>
</evidence>
<evidence type="ECO:0000256" key="3">
    <source>
        <dbReference type="ARBA" id="ARBA00022553"/>
    </source>
</evidence>
<dbReference type="SUPFAM" id="SSF81653">
    <property type="entry name" value="Calcium ATPase, transduction domain A"/>
    <property type="match status" value="1"/>
</dbReference>
<dbReference type="FunFam" id="3.40.1110.10:FF:000087">
    <property type="entry name" value="Phospholipid-transporting ATPase"/>
    <property type="match status" value="1"/>
</dbReference>
<feature type="transmembrane region" description="Helical" evidence="16">
    <location>
        <begin position="1060"/>
        <end position="1085"/>
    </location>
</feature>
<dbReference type="GO" id="GO:0140326">
    <property type="term" value="F:ATPase-coupled intramembrane lipid transporter activity"/>
    <property type="evidence" value="ECO:0007669"/>
    <property type="project" value="UniProtKB-EC"/>
</dbReference>
<feature type="binding site" evidence="14">
    <location>
        <position position="680"/>
    </location>
    <ligand>
        <name>ATP</name>
        <dbReference type="ChEBI" id="CHEBI:30616"/>
    </ligand>
</feature>
<feature type="binding site" evidence="14">
    <location>
        <position position="858"/>
    </location>
    <ligand>
        <name>ATP</name>
        <dbReference type="ChEBI" id="CHEBI:30616"/>
    </ligand>
</feature>
<dbReference type="SFLD" id="SFLDG00002">
    <property type="entry name" value="C1.7:_P-type_atpase_like"/>
    <property type="match status" value="1"/>
</dbReference>
<evidence type="ECO:0000313" key="21">
    <source>
        <dbReference type="EMBL" id="CAF1191408.1"/>
    </source>
</evidence>
<dbReference type="PROSITE" id="PS00154">
    <property type="entry name" value="ATPASE_E1_E2"/>
    <property type="match status" value="1"/>
</dbReference>
<dbReference type="GO" id="GO:0005886">
    <property type="term" value="C:plasma membrane"/>
    <property type="evidence" value="ECO:0007669"/>
    <property type="project" value="TreeGrafter"/>
</dbReference>
<evidence type="ECO:0000313" key="22">
    <source>
        <dbReference type="Proteomes" id="UP000663889"/>
    </source>
</evidence>
<comment type="catalytic activity">
    <reaction evidence="12 16">
        <text>ATP + H2O + phospholipidSide 1 = ADP + phosphate + phospholipidSide 2.</text>
        <dbReference type="EC" id="7.6.2.1"/>
    </reaction>
</comment>
<comment type="cofactor">
    <cofactor evidence="15">
        <name>Mg(2+)</name>
        <dbReference type="ChEBI" id="CHEBI:18420"/>
    </cofactor>
</comment>
<feature type="compositionally biased region" description="Low complexity" evidence="18">
    <location>
        <begin position="761"/>
        <end position="783"/>
    </location>
</feature>
<feature type="binding site" evidence="14">
    <location>
        <position position="598"/>
    </location>
    <ligand>
        <name>ATP</name>
        <dbReference type="ChEBI" id="CHEBI:30616"/>
    </ligand>
</feature>
<keyword evidence="3" id="KW-0597">Phosphoprotein</keyword>
<dbReference type="AlphaFoldDB" id="A0A814VQC3"/>
<feature type="region of interest" description="Disordered" evidence="18">
    <location>
        <begin position="760"/>
        <end position="786"/>
    </location>
</feature>
<keyword evidence="10 16" id="KW-1133">Transmembrane helix</keyword>
<keyword evidence="8 15" id="KW-0460">Magnesium</keyword>
<feature type="domain" description="P-type ATPase C-terminal" evidence="20">
    <location>
        <begin position="881"/>
        <end position="1135"/>
    </location>
</feature>
<dbReference type="Pfam" id="PF16209">
    <property type="entry name" value="PhoLip_ATPase_N"/>
    <property type="match status" value="1"/>
</dbReference>
<dbReference type="InterPro" id="IPR006539">
    <property type="entry name" value="P-type_ATPase_IV"/>
</dbReference>
<comment type="caution">
    <text evidence="21">The sequence shown here is derived from an EMBL/GenBank/DDBJ whole genome shotgun (WGS) entry which is preliminary data.</text>
</comment>
<feature type="transmembrane region" description="Helical" evidence="16">
    <location>
        <begin position="331"/>
        <end position="355"/>
    </location>
</feature>
<keyword evidence="17" id="KW-0175">Coiled coil</keyword>
<evidence type="ECO:0000256" key="11">
    <source>
        <dbReference type="ARBA" id="ARBA00023136"/>
    </source>
</evidence>
<feature type="binding site" evidence="14">
    <location>
        <position position="564"/>
    </location>
    <ligand>
        <name>ATP</name>
        <dbReference type="ChEBI" id="CHEBI:30616"/>
    </ligand>
</feature>
<evidence type="ECO:0000256" key="9">
    <source>
        <dbReference type="ARBA" id="ARBA00022967"/>
    </source>
</evidence>
<dbReference type="Gene3D" id="3.40.1110.10">
    <property type="entry name" value="Calcium-transporting ATPase, cytoplasmic domain N"/>
    <property type="match status" value="1"/>
</dbReference>
<dbReference type="InterPro" id="IPR023298">
    <property type="entry name" value="ATPase_P-typ_TM_dom_sf"/>
</dbReference>
<dbReference type="Gene3D" id="2.70.150.10">
    <property type="entry name" value="Calcium-transporting ATPase, cytoplasmic transduction domain A"/>
    <property type="match status" value="1"/>
</dbReference>
<evidence type="ECO:0000256" key="7">
    <source>
        <dbReference type="ARBA" id="ARBA00022840"/>
    </source>
</evidence>
<gene>
    <name evidence="21" type="ORF">SEV965_LOCUS20616</name>
</gene>
<feature type="binding site" evidence="14">
    <location>
        <position position="679"/>
    </location>
    <ligand>
        <name>ATP</name>
        <dbReference type="ChEBI" id="CHEBI:30616"/>
    </ligand>
</feature>
<evidence type="ECO:0000256" key="5">
    <source>
        <dbReference type="ARBA" id="ARBA00022723"/>
    </source>
</evidence>
<feature type="transmembrane region" description="Helical" evidence="16">
    <location>
        <begin position="1105"/>
        <end position="1124"/>
    </location>
</feature>
<proteinExistence type="inferred from homology"/>
<feature type="binding site" evidence="14">
    <location>
        <position position="401"/>
    </location>
    <ligand>
        <name>ATP</name>
        <dbReference type="ChEBI" id="CHEBI:30616"/>
    </ligand>
</feature>
<keyword evidence="11 16" id="KW-0472">Membrane</keyword>
<organism evidence="21 22">
    <name type="scientific">Rotaria sordida</name>
    <dbReference type="NCBI Taxonomy" id="392033"/>
    <lineage>
        <taxon>Eukaryota</taxon>
        <taxon>Metazoa</taxon>
        <taxon>Spiralia</taxon>
        <taxon>Gnathifera</taxon>
        <taxon>Rotifera</taxon>
        <taxon>Eurotatoria</taxon>
        <taxon>Bdelloidea</taxon>
        <taxon>Philodinida</taxon>
        <taxon>Philodinidae</taxon>
        <taxon>Rotaria</taxon>
    </lineage>
</organism>
<dbReference type="InterPro" id="IPR023214">
    <property type="entry name" value="HAD_sf"/>
</dbReference>
<comment type="similarity">
    <text evidence="2 16">Belongs to the cation transport ATPase (P-type) (TC 3.A.3) family. Type IV subfamily.</text>
</comment>
<feature type="binding site" evidence="14">
    <location>
        <position position="402"/>
    </location>
    <ligand>
        <name>ATP</name>
        <dbReference type="ChEBI" id="CHEBI:30616"/>
    </ligand>
</feature>
<evidence type="ECO:0000256" key="14">
    <source>
        <dbReference type="PIRSR" id="PIRSR606539-2"/>
    </source>
</evidence>
<dbReference type="PANTHER" id="PTHR24092">
    <property type="entry name" value="PROBABLE PHOSPHOLIPID-TRANSPORTING ATPASE"/>
    <property type="match status" value="1"/>
</dbReference>
<dbReference type="EMBL" id="CAJNOU010001353">
    <property type="protein sequence ID" value="CAF1191408.1"/>
    <property type="molecule type" value="Genomic_DNA"/>
</dbReference>
<dbReference type="SFLD" id="SFLDS00003">
    <property type="entry name" value="Haloacid_Dehalogenase"/>
    <property type="match status" value="1"/>
</dbReference>
<feature type="binding site" evidence="14">
    <location>
        <position position="501"/>
    </location>
    <ligand>
        <name>ATP</name>
        <dbReference type="ChEBI" id="CHEBI:30616"/>
    </ligand>
</feature>
<evidence type="ECO:0000256" key="1">
    <source>
        <dbReference type="ARBA" id="ARBA00004141"/>
    </source>
</evidence>
<feature type="region of interest" description="Disordered" evidence="18">
    <location>
        <begin position="1227"/>
        <end position="1251"/>
    </location>
</feature>
<dbReference type="InterPro" id="IPR001757">
    <property type="entry name" value="P_typ_ATPase"/>
</dbReference>
<evidence type="ECO:0000259" key="19">
    <source>
        <dbReference type="Pfam" id="PF16209"/>
    </source>
</evidence>
<dbReference type="NCBIfam" id="TIGR01494">
    <property type="entry name" value="ATPase_P-type"/>
    <property type="match status" value="1"/>
</dbReference>
<feature type="transmembrane region" description="Helical" evidence="16">
    <location>
        <begin position="1029"/>
        <end position="1048"/>
    </location>
</feature>